<gene>
    <name evidence="2" type="ORF">SAMN02745206_00808</name>
</gene>
<dbReference type="EMBL" id="FQVB01000007">
    <property type="protein sequence ID" value="SHE77620.1"/>
    <property type="molecule type" value="Genomic_DNA"/>
</dbReference>
<dbReference type="OrthoDB" id="9792542at2"/>
<dbReference type="SUPFAM" id="SSF50475">
    <property type="entry name" value="FMN-binding split barrel"/>
    <property type="match status" value="1"/>
</dbReference>
<evidence type="ECO:0000313" key="2">
    <source>
        <dbReference type="EMBL" id="SHE77620.1"/>
    </source>
</evidence>
<dbReference type="InterPro" id="IPR011576">
    <property type="entry name" value="Pyridox_Oxase_N"/>
</dbReference>
<protein>
    <submittedName>
        <fullName evidence="2">Uncharacterized protein, pyridoxamine 5'-phosphate oxidase (PNPOx-like) family</fullName>
    </submittedName>
</protein>
<organism evidence="2 3">
    <name type="scientific">Desulfacinum infernum DSM 9756</name>
    <dbReference type="NCBI Taxonomy" id="1121391"/>
    <lineage>
        <taxon>Bacteria</taxon>
        <taxon>Pseudomonadati</taxon>
        <taxon>Thermodesulfobacteriota</taxon>
        <taxon>Syntrophobacteria</taxon>
        <taxon>Syntrophobacterales</taxon>
        <taxon>Syntrophobacteraceae</taxon>
        <taxon>Desulfacinum</taxon>
    </lineage>
</organism>
<dbReference type="Proteomes" id="UP000184076">
    <property type="component" value="Unassembled WGS sequence"/>
</dbReference>
<dbReference type="Gene3D" id="2.30.110.10">
    <property type="entry name" value="Electron Transport, Fmn-binding Protein, Chain A"/>
    <property type="match status" value="1"/>
</dbReference>
<dbReference type="Pfam" id="PF01243">
    <property type="entry name" value="PNPOx_N"/>
    <property type="match status" value="1"/>
</dbReference>
<proteinExistence type="predicted"/>
<name>A0A1M4W8Y8_9BACT</name>
<feature type="domain" description="Pyridoxamine 5'-phosphate oxidase N-terminal" evidence="1">
    <location>
        <begin position="2"/>
        <end position="90"/>
    </location>
</feature>
<keyword evidence="3" id="KW-1185">Reference proteome</keyword>
<accession>A0A1M4W8Y8</accession>
<reference evidence="3" key="1">
    <citation type="submission" date="2016-11" db="EMBL/GenBank/DDBJ databases">
        <authorList>
            <person name="Varghese N."/>
            <person name="Submissions S."/>
        </authorList>
    </citation>
    <scope>NUCLEOTIDE SEQUENCE [LARGE SCALE GENOMIC DNA]</scope>
    <source>
        <strain evidence="3">DSM 9756</strain>
    </source>
</reference>
<dbReference type="AlphaFoldDB" id="A0A1M4W8Y8"/>
<dbReference type="InterPro" id="IPR012349">
    <property type="entry name" value="Split_barrel_FMN-bd"/>
</dbReference>
<evidence type="ECO:0000259" key="1">
    <source>
        <dbReference type="Pfam" id="PF01243"/>
    </source>
</evidence>
<dbReference type="RefSeq" id="WP_073037206.1">
    <property type="nucleotide sequence ID" value="NZ_FQVB01000007.1"/>
</dbReference>
<evidence type="ECO:0000313" key="3">
    <source>
        <dbReference type="Proteomes" id="UP000184076"/>
    </source>
</evidence>
<sequence length="130" mass="15128">MQEVYEFLKKCGTYYLATVDGDQPRVRPFGTIHLFEGKLYIQTGKKKDVSKQMAKNPKIEICAWDGERWIRVEATVIEDERVEAKQSMLDAYPQLKSMYSATDDNTQVLYLKDATARIYSFTSEPKIIRF</sequence>